<accession>A0A8B6CU37</accession>
<keyword evidence="1" id="KW-0812">Transmembrane</keyword>
<evidence type="ECO:0000256" key="2">
    <source>
        <dbReference type="SAM" id="SignalP"/>
    </source>
</evidence>
<keyword evidence="4" id="KW-1185">Reference proteome</keyword>
<gene>
    <name evidence="3" type="ORF">MGAL_10B016328</name>
</gene>
<proteinExistence type="predicted"/>
<feature type="signal peptide" evidence="2">
    <location>
        <begin position="1"/>
        <end position="28"/>
    </location>
</feature>
<protein>
    <submittedName>
        <fullName evidence="3">Uncharacterized protein</fullName>
    </submittedName>
</protein>
<reference evidence="3" key="1">
    <citation type="submission" date="2018-11" db="EMBL/GenBank/DDBJ databases">
        <authorList>
            <person name="Alioto T."/>
            <person name="Alioto T."/>
        </authorList>
    </citation>
    <scope>NUCLEOTIDE SEQUENCE</scope>
</reference>
<dbReference type="OrthoDB" id="6089840at2759"/>
<feature type="chain" id="PRO_5032975574" evidence="2">
    <location>
        <begin position="29"/>
        <end position="222"/>
    </location>
</feature>
<comment type="caution">
    <text evidence="3">The sequence shown here is derived from an EMBL/GenBank/DDBJ whole genome shotgun (WGS) entry which is preliminary data.</text>
</comment>
<name>A0A8B6CU37_MYTGA</name>
<evidence type="ECO:0000313" key="3">
    <source>
        <dbReference type="EMBL" id="VDI09626.1"/>
    </source>
</evidence>
<organism evidence="3 4">
    <name type="scientific">Mytilus galloprovincialis</name>
    <name type="common">Mediterranean mussel</name>
    <dbReference type="NCBI Taxonomy" id="29158"/>
    <lineage>
        <taxon>Eukaryota</taxon>
        <taxon>Metazoa</taxon>
        <taxon>Spiralia</taxon>
        <taxon>Lophotrochozoa</taxon>
        <taxon>Mollusca</taxon>
        <taxon>Bivalvia</taxon>
        <taxon>Autobranchia</taxon>
        <taxon>Pteriomorphia</taxon>
        <taxon>Mytilida</taxon>
        <taxon>Mytiloidea</taxon>
        <taxon>Mytilidae</taxon>
        <taxon>Mytilinae</taxon>
        <taxon>Mytilus</taxon>
    </lineage>
</organism>
<feature type="transmembrane region" description="Helical" evidence="1">
    <location>
        <begin position="199"/>
        <end position="218"/>
    </location>
</feature>
<keyword evidence="1" id="KW-1133">Transmembrane helix</keyword>
<dbReference type="Proteomes" id="UP000596742">
    <property type="component" value="Unassembled WGS sequence"/>
</dbReference>
<evidence type="ECO:0000256" key="1">
    <source>
        <dbReference type="SAM" id="Phobius"/>
    </source>
</evidence>
<dbReference type="AlphaFoldDB" id="A0A8B6CU37"/>
<keyword evidence="2" id="KW-0732">Signal</keyword>
<keyword evidence="1" id="KW-0472">Membrane</keyword>
<dbReference type="EMBL" id="UYJE01002318">
    <property type="protein sequence ID" value="VDI09626.1"/>
    <property type="molecule type" value="Genomic_DNA"/>
</dbReference>
<evidence type="ECO:0000313" key="4">
    <source>
        <dbReference type="Proteomes" id="UP000596742"/>
    </source>
</evidence>
<sequence length="222" mass="24803">MVFFWTNSVLYAGSICLIAFSAIDKSHSLPTTTSPRPDPLNYTCTDCCDLLTCMGLDNMITGDVFEFLCSETSIAISPTCFTKHNLNHCTNMKRLVPLLPSTDKIAEEFPQFCKQKEDMKAIQSCLTNSIVGVDILDRCTTPYMNGLKDINSTVCETTDIMTQCVLAVLKITNCSDMIGKNYEQSMKLQKQYNPLCANASAQMCTVLYIVIVSLMLMWNKML</sequence>